<dbReference type="RefSeq" id="WP_077991694.1">
    <property type="nucleotide sequence ID" value="NZ_CP015625.1"/>
</dbReference>
<dbReference type="InterPro" id="IPR013783">
    <property type="entry name" value="Ig-like_fold"/>
</dbReference>
<dbReference type="Pfam" id="PF01476">
    <property type="entry name" value="LysM"/>
    <property type="match status" value="1"/>
</dbReference>
<dbReference type="PANTHER" id="PTHR34700">
    <property type="entry name" value="POTASSIUM BINDING PROTEIN KBP"/>
    <property type="match status" value="1"/>
</dbReference>
<dbReference type="Proteomes" id="UP000189632">
    <property type="component" value="Chromosome"/>
</dbReference>
<evidence type="ECO:0000259" key="2">
    <source>
        <dbReference type="PROSITE" id="PS51782"/>
    </source>
</evidence>
<gene>
    <name evidence="3" type="ORF">BBC0122_008530</name>
</gene>
<dbReference type="OrthoDB" id="370541at2"/>
<dbReference type="Pfam" id="PF19077">
    <property type="entry name" value="Big_13"/>
    <property type="match status" value="1"/>
</dbReference>
<dbReference type="InterPro" id="IPR044016">
    <property type="entry name" value="Big_13"/>
</dbReference>
<feature type="domain" description="LysM" evidence="2">
    <location>
        <begin position="265"/>
        <end position="314"/>
    </location>
</feature>
<dbReference type="STRING" id="1686310.BBC0244_008460"/>
<feature type="signal peptide" evidence="1">
    <location>
        <begin position="1"/>
        <end position="31"/>
    </location>
</feature>
<evidence type="ECO:0000313" key="3">
    <source>
        <dbReference type="EMBL" id="AQT46979.1"/>
    </source>
</evidence>
<evidence type="ECO:0000256" key="1">
    <source>
        <dbReference type="SAM" id="SignalP"/>
    </source>
</evidence>
<accession>A0A1U9MGY7</accession>
<organism evidence="3 4">
    <name type="scientific">Bartonella choladocola</name>
    <dbReference type="NCBI Taxonomy" id="2750995"/>
    <lineage>
        <taxon>Bacteria</taxon>
        <taxon>Pseudomonadati</taxon>
        <taxon>Pseudomonadota</taxon>
        <taxon>Alphaproteobacteria</taxon>
        <taxon>Hyphomicrobiales</taxon>
        <taxon>Bartonellaceae</taxon>
        <taxon>Bartonella</taxon>
    </lineage>
</organism>
<dbReference type="InterPro" id="IPR018392">
    <property type="entry name" value="LysM"/>
</dbReference>
<reference evidence="3 4" key="1">
    <citation type="submission" date="2016-11" db="EMBL/GenBank/DDBJ databases">
        <title>Comparative genomics of Bartonella apis.</title>
        <authorList>
            <person name="Engel P."/>
        </authorList>
    </citation>
    <scope>NUCLEOTIDE SEQUENCE [LARGE SCALE GENOMIC DNA]</scope>
    <source>
        <strain evidence="3 4">BBC0122</strain>
    </source>
</reference>
<dbReference type="KEGG" id="bapi:BBC0122_008530"/>
<dbReference type="SMART" id="SM00257">
    <property type="entry name" value="LysM"/>
    <property type="match status" value="1"/>
</dbReference>
<dbReference type="CDD" id="cd00118">
    <property type="entry name" value="LysM"/>
    <property type="match status" value="1"/>
</dbReference>
<dbReference type="InterPro" id="IPR036779">
    <property type="entry name" value="LysM_dom_sf"/>
</dbReference>
<protein>
    <submittedName>
        <fullName evidence="3">LysM domain-containing protein</fullName>
    </submittedName>
</protein>
<dbReference type="PROSITE" id="PS51782">
    <property type="entry name" value="LYSM"/>
    <property type="match status" value="1"/>
</dbReference>
<proteinExistence type="predicted"/>
<evidence type="ECO:0000313" key="4">
    <source>
        <dbReference type="Proteomes" id="UP000189632"/>
    </source>
</evidence>
<dbReference type="PANTHER" id="PTHR34700:SF4">
    <property type="entry name" value="PHAGE-LIKE ELEMENT PBSX PROTEIN XKDP"/>
    <property type="match status" value="1"/>
</dbReference>
<sequence length="335" mass="36487">MAFFLSIKKIAVTLTLSLMGAFMLFVGIASAQEEKNNVQSDQLESPSFESFMLNDDNYAVILGKAPANSVVELIDGARKLGETNADEKGTFTLTLQKNLGKGQYHFVLRATDKSGKSFTSVETVTVIVSHKGADGLTAFMNDPAGSSRFISNTPAIIELGKNNDKNFDITRITYKNSILTISGHAGKQMQVIATLGNMRLGSGKTDEAGNFSIPRFVTLFAGDHVFRVDLFNEGGEIVGSLVTPFRIGERYRPVNQVYRHGKPVRTIIVEKGDSLSSIAEKAYGSSRYSEAIYSANSDILKNRDYITTGQELVLPEIADVQKTDASGSQTDLKEK</sequence>
<feature type="chain" id="PRO_5013115383" evidence="1">
    <location>
        <begin position="32"/>
        <end position="335"/>
    </location>
</feature>
<keyword evidence="4" id="KW-1185">Reference proteome</keyword>
<dbReference type="AlphaFoldDB" id="A0A1U9MGY7"/>
<dbReference type="Gene3D" id="3.10.350.10">
    <property type="entry name" value="LysM domain"/>
    <property type="match status" value="1"/>
</dbReference>
<dbReference type="Gene3D" id="2.60.40.10">
    <property type="entry name" value="Immunoglobulins"/>
    <property type="match status" value="1"/>
</dbReference>
<dbReference type="EMBL" id="CP015625">
    <property type="protein sequence ID" value="AQT46979.1"/>
    <property type="molecule type" value="Genomic_DNA"/>
</dbReference>
<dbReference type="InterPro" id="IPR052196">
    <property type="entry name" value="Bact_Kbp"/>
</dbReference>
<name>A0A1U9MGY7_9HYPH</name>
<keyword evidence="1" id="KW-0732">Signal</keyword>